<feature type="compositionally biased region" description="Low complexity" evidence="1">
    <location>
        <begin position="95"/>
        <end position="129"/>
    </location>
</feature>
<sequence length="171" mass="16464">MEIKAVGSFAVTRPAAPTAQAPEPQAEAGGGQAETPKTQAGIYISPVVRYDQAAKLAVLFFRDADTGETRDQIPAEKVVEEYRRAGGRSGGGPSSGESPSGYERVSTGSTGDAGNSGSASTTGTTTTGTVGTGTGGLGAGGGYGAAAGTAVSAGFAASGGNSGGARVSVTV</sequence>
<feature type="region of interest" description="Disordered" evidence="1">
    <location>
        <begin position="65"/>
        <end position="131"/>
    </location>
</feature>
<dbReference type="EMBL" id="JABFDB010000001">
    <property type="protein sequence ID" value="NYZ18514.1"/>
    <property type="molecule type" value="Genomic_DNA"/>
</dbReference>
<evidence type="ECO:0000313" key="2">
    <source>
        <dbReference type="EMBL" id="NYZ18514.1"/>
    </source>
</evidence>
<dbReference type="RefSeq" id="WP_180279853.1">
    <property type="nucleotide sequence ID" value="NZ_JABFDB010000001.1"/>
</dbReference>
<comment type="caution">
    <text evidence="2">The sequence shown here is derived from an EMBL/GenBank/DDBJ whole genome shotgun (WGS) entry which is preliminary data.</text>
</comment>
<protein>
    <submittedName>
        <fullName evidence="2">Uncharacterized protein</fullName>
    </submittedName>
</protein>
<reference evidence="2 3" key="1">
    <citation type="submission" date="2020-05" db="EMBL/GenBank/DDBJ databases">
        <title>Azospirillum oleiclasticum sp. nov, a nitrogen-fixing and heavy crude oil-emulsifying bacterium isolated from the crude oil of Yumen Oilfield.</title>
        <authorList>
            <person name="Wu D."/>
            <person name="Cai M."/>
            <person name="Zhang X."/>
        </authorList>
    </citation>
    <scope>NUCLEOTIDE SEQUENCE [LARGE SCALE GENOMIC DNA]</scope>
    <source>
        <strain evidence="2 3">ROY-1-1-2</strain>
    </source>
</reference>
<evidence type="ECO:0000313" key="3">
    <source>
        <dbReference type="Proteomes" id="UP000584642"/>
    </source>
</evidence>
<feature type="compositionally biased region" description="Low complexity" evidence="1">
    <location>
        <begin position="14"/>
        <end position="27"/>
    </location>
</feature>
<accession>A0ABX2T6E7</accession>
<evidence type="ECO:0000256" key="1">
    <source>
        <dbReference type="SAM" id="MobiDB-lite"/>
    </source>
</evidence>
<gene>
    <name evidence="2" type="ORF">HND93_02215</name>
</gene>
<organism evidence="2 3">
    <name type="scientific">Azospirillum oleiclasticum</name>
    <dbReference type="NCBI Taxonomy" id="2735135"/>
    <lineage>
        <taxon>Bacteria</taxon>
        <taxon>Pseudomonadati</taxon>
        <taxon>Pseudomonadota</taxon>
        <taxon>Alphaproteobacteria</taxon>
        <taxon>Rhodospirillales</taxon>
        <taxon>Azospirillaceae</taxon>
        <taxon>Azospirillum</taxon>
    </lineage>
</organism>
<dbReference type="Proteomes" id="UP000584642">
    <property type="component" value="Unassembled WGS sequence"/>
</dbReference>
<name>A0ABX2T6E7_9PROT</name>
<proteinExistence type="predicted"/>
<keyword evidence="3" id="KW-1185">Reference proteome</keyword>
<feature type="compositionally biased region" description="Basic and acidic residues" evidence="1">
    <location>
        <begin position="65"/>
        <end position="84"/>
    </location>
</feature>
<feature type="region of interest" description="Disordered" evidence="1">
    <location>
        <begin position="1"/>
        <end position="37"/>
    </location>
</feature>